<name>A0A060UVU5_9PROT</name>
<organism evidence="1">
    <name type="scientific">Acidithiobacillus ferrivorans</name>
    <dbReference type="NCBI Taxonomy" id="160808"/>
    <lineage>
        <taxon>Bacteria</taxon>
        <taxon>Pseudomonadati</taxon>
        <taxon>Pseudomonadota</taxon>
        <taxon>Acidithiobacillia</taxon>
        <taxon>Acidithiobacillales</taxon>
        <taxon>Acidithiobacillaceae</taxon>
        <taxon>Acidithiobacillus</taxon>
    </lineage>
</organism>
<evidence type="ECO:0000313" key="1">
    <source>
        <dbReference type="EMBL" id="CDQ10898.1"/>
    </source>
</evidence>
<dbReference type="EMBL" id="CCCS020000037">
    <property type="protein sequence ID" value="CDQ10898.1"/>
    <property type="molecule type" value="Genomic_DNA"/>
</dbReference>
<protein>
    <submittedName>
        <fullName evidence="1">Uncharacterized protein</fullName>
    </submittedName>
</protein>
<dbReference type="AlphaFoldDB" id="A0A060UVU5"/>
<keyword evidence="3" id="KW-1185">Reference proteome</keyword>
<reference evidence="1" key="1">
    <citation type="submission" date="2014-03" db="EMBL/GenBank/DDBJ databases">
        <authorList>
            <person name="Genoscope - CEA"/>
        </authorList>
    </citation>
    <scope>NUCLEOTIDE SEQUENCE [LARGE SCALE GENOMIC DNA]</scope>
    <source>
        <strain evidence="1">CF27</strain>
    </source>
</reference>
<dbReference type="EMBL" id="LT841305">
    <property type="protein sequence ID" value="SMH66036.1"/>
    <property type="molecule type" value="Genomic_DNA"/>
</dbReference>
<reference evidence="2 3" key="3">
    <citation type="submission" date="2017-03" db="EMBL/GenBank/DDBJ databases">
        <authorList>
            <person name="Regsiter A."/>
            <person name="William W."/>
        </authorList>
    </citation>
    <scope>NUCLEOTIDE SEQUENCE [LARGE SCALE GENOMIC DNA]</scope>
    <source>
        <strain evidence="2">PRJEB5721</strain>
    </source>
</reference>
<evidence type="ECO:0000313" key="3">
    <source>
        <dbReference type="Proteomes" id="UP000193925"/>
    </source>
</evidence>
<reference evidence="1" key="2">
    <citation type="submission" date="2014-07" db="EMBL/GenBank/DDBJ databases">
        <title>Initial genome analysis of the psychrotolerant acidophile Acidithiobacillus ferrivorans CF27: insights into iron and sulfur oxidation pathways and into biofilm formation.</title>
        <authorList>
            <person name="Talla E."/>
            <person name="Hedrich S."/>
            <person name="Mangenot S."/>
            <person name="Ji B."/>
            <person name="Johnson D.B."/>
            <person name="Barbe V."/>
            <person name="Bonnefoy V."/>
        </authorList>
    </citation>
    <scope>NUCLEOTIDE SEQUENCE [LARGE SCALE GENOMIC DNA]</scope>
    <source>
        <strain evidence="1">CF27</strain>
    </source>
</reference>
<accession>A0A060UVU5</accession>
<gene>
    <name evidence="2" type="ORF">AFERRI_20825</name>
    <name evidence="1" type="ORF">AFERRI_420196</name>
</gene>
<evidence type="ECO:0000313" key="2">
    <source>
        <dbReference type="EMBL" id="SMH66036.1"/>
    </source>
</evidence>
<sequence length="66" mass="7264">MPNKRHPSALRTNYQFLSDRLRCTPSITGRPKLSEAIVFGSSNFGNLGTGIRMTGDREVGRVVRSG</sequence>
<dbReference type="Proteomes" id="UP000193925">
    <property type="component" value="Chromosome AFERRI"/>
</dbReference>
<proteinExistence type="predicted"/>